<evidence type="ECO:0000256" key="1">
    <source>
        <dbReference type="SAM" id="MobiDB-lite"/>
    </source>
</evidence>
<sequence>MASQLVLPITTTETRRRAMASLDGVQRHENVMKDDGSAVDMVVDTKATGGARGGRVRIAWPSVNAENFTRLPAADEPVSPHYKMIRSPAVYYATHDTMPPLEQVIELTLTHEALREFYQHRDRKNTKKRENGASHGDTTSEAGDGSTRPTKALRSI</sequence>
<reference evidence="3" key="1">
    <citation type="submission" date="2019-03" db="EMBL/GenBank/DDBJ databases">
        <title>Long read genome sequence of the mycoparasitic Pythium oligandrum ATCC 38472 isolated from sugarbeet rhizosphere.</title>
        <authorList>
            <person name="Gaulin E."/>
        </authorList>
    </citation>
    <scope>NUCLEOTIDE SEQUENCE</scope>
    <source>
        <strain evidence="3">ATCC 38472_TT</strain>
    </source>
</reference>
<evidence type="ECO:0000313" key="4">
    <source>
        <dbReference type="Proteomes" id="UP000794436"/>
    </source>
</evidence>
<organism evidence="3 4">
    <name type="scientific">Pythium oligandrum</name>
    <name type="common">Mycoparasitic fungus</name>
    <dbReference type="NCBI Taxonomy" id="41045"/>
    <lineage>
        <taxon>Eukaryota</taxon>
        <taxon>Sar</taxon>
        <taxon>Stramenopiles</taxon>
        <taxon>Oomycota</taxon>
        <taxon>Peronosporomycetes</taxon>
        <taxon>Pythiales</taxon>
        <taxon>Pythiaceae</taxon>
        <taxon>Pythium</taxon>
    </lineage>
</organism>
<dbReference type="Proteomes" id="UP000794436">
    <property type="component" value="Unassembled WGS sequence"/>
</dbReference>
<dbReference type="EMBL" id="SPLM01000144">
    <property type="protein sequence ID" value="TMW57149.1"/>
    <property type="molecule type" value="Genomic_DNA"/>
</dbReference>
<keyword evidence="4" id="KW-1185">Reference proteome</keyword>
<dbReference type="Pfam" id="PF10172">
    <property type="entry name" value="DDA1"/>
    <property type="match status" value="1"/>
</dbReference>
<feature type="region of interest" description="Disordered" evidence="1">
    <location>
        <begin position="118"/>
        <end position="156"/>
    </location>
</feature>
<evidence type="ECO:0000259" key="2">
    <source>
        <dbReference type="Pfam" id="PF10172"/>
    </source>
</evidence>
<name>A0A8K1FDQ2_PYTOL</name>
<comment type="caution">
    <text evidence="3">The sequence shown here is derived from an EMBL/GenBank/DDBJ whole genome shotgun (WGS) entry which is preliminary data.</text>
</comment>
<feature type="domain" description="DET1- and DDB1-associated protein 1" evidence="2">
    <location>
        <begin position="59"/>
        <end position="122"/>
    </location>
</feature>
<protein>
    <recommendedName>
        <fullName evidence="2">DET1- and DDB1-associated protein 1 domain-containing protein</fullName>
    </recommendedName>
</protein>
<proteinExistence type="predicted"/>
<evidence type="ECO:0000313" key="3">
    <source>
        <dbReference type="EMBL" id="TMW57149.1"/>
    </source>
</evidence>
<gene>
    <name evidence="3" type="ORF">Poli38472_003074</name>
</gene>
<accession>A0A8K1FDQ2</accession>
<dbReference type="AlphaFoldDB" id="A0A8K1FDQ2"/>
<dbReference type="InterPro" id="IPR018276">
    <property type="entry name" value="DDA1_dom"/>
</dbReference>
<dbReference type="OrthoDB" id="8598182at2759"/>